<dbReference type="GO" id="GO:0016887">
    <property type="term" value="F:ATP hydrolysis activity"/>
    <property type="evidence" value="ECO:0007669"/>
    <property type="project" value="InterPro"/>
</dbReference>
<dbReference type="PANTHER" id="PTHR32114:SF2">
    <property type="entry name" value="ABC TRANSPORTER ABCH.3"/>
    <property type="match status" value="1"/>
</dbReference>
<feature type="domain" description="Rad50/SbcC-type AAA" evidence="2">
    <location>
        <begin position="2"/>
        <end position="257"/>
    </location>
</feature>
<dbReference type="PANTHER" id="PTHR32114">
    <property type="entry name" value="ABC TRANSPORTER ABCH.3"/>
    <property type="match status" value="1"/>
</dbReference>
<dbReference type="GeneID" id="10963829"/>
<dbReference type="KEGG" id="vg:10963829"/>
<dbReference type="EMBL" id="GQ918152">
    <property type="protein sequence ID" value="ADO00451.1"/>
    <property type="molecule type" value="Genomic_DNA"/>
</dbReference>
<dbReference type="Proteomes" id="UP000112896">
    <property type="component" value="Segment"/>
</dbReference>
<organismHost>
    <name type="scientific">Wiseana cervinata</name>
    <dbReference type="NCBI Taxonomy" id="107013"/>
</organismHost>
<proteinExistence type="predicted"/>
<reference evidence="3 4" key="1">
    <citation type="journal article" date="2011" name="J. Virol.">
        <title>Genomic and proteomic analysis of invertebrate iridovirus type 9.</title>
        <authorList>
            <person name="Wong C.K."/>
            <person name="Young V.L."/>
            <person name="Kleffmann T."/>
            <person name="Ward V.K."/>
        </authorList>
    </citation>
    <scope>NUCLEOTIDE SEQUENCE [LARGE SCALE GENOMIC DNA]</scope>
</reference>
<dbReference type="SUPFAM" id="SSF52540">
    <property type="entry name" value="P-loop containing nucleoside triphosphate hydrolases"/>
    <property type="match status" value="1"/>
</dbReference>
<evidence type="ECO:0000256" key="1">
    <source>
        <dbReference type="SAM" id="Coils"/>
    </source>
</evidence>
<dbReference type="Pfam" id="PF13476">
    <property type="entry name" value="AAA_23"/>
    <property type="match status" value="1"/>
</dbReference>
<dbReference type="Gene3D" id="3.40.50.300">
    <property type="entry name" value="P-loop containing nucleotide triphosphate hydrolases"/>
    <property type="match status" value="2"/>
</dbReference>
<dbReference type="InterPro" id="IPR038729">
    <property type="entry name" value="Rad50/SbcC_AAA"/>
</dbReference>
<evidence type="ECO:0000259" key="2">
    <source>
        <dbReference type="Pfam" id="PF13476"/>
    </source>
</evidence>
<keyword evidence="1" id="KW-0175">Coiled coil</keyword>
<feature type="coiled-coil region" evidence="1">
    <location>
        <begin position="581"/>
        <end position="608"/>
    </location>
</feature>
<organism evidence="3 4">
    <name type="scientific">Wiseana iridescent virus</name>
    <name type="common">WIV</name>
    <name type="synonym">Insect iridescent virus type 9</name>
    <dbReference type="NCBI Taxonomy" id="68347"/>
    <lineage>
        <taxon>Viruses</taxon>
        <taxon>Varidnaviria</taxon>
        <taxon>Bamfordvirae</taxon>
        <taxon>Nucleocytoviricota</taxon>
        <taxon>Megaviricetes</taxon>
        <taxon>Pimascovirales</taxon>
        <taxon>Pimascovirales incertae sedis</taxon>
        <taxon>Iridoviridae</taxon>
        <taxon>Betairidovirinae</taxon>
        <taxon>Chloriridovirus</taxon>
        <taxon>Chloriridovirus wiseana1</taxon>
        <taxon>Invertebrate iridescent virus 9</taxon>
    </lineage>
</organism>
<evidence type="ECO:0000313" key="4">
    <source>
        <dbReference type="Proteomes" id="UP000112896"/>
    </source>
</evidence>
<dbReference type="InterPro" id="IPR027417">
    <property type="entry name" value="P-loop_NTPase"/>
</dbReference>
<dbReference type="GO" id="GO:0006302">
    <property type="term" value="P:double-strand break repair"/>
    <property type="evidence" value="ECO:0007669"/>
    <property type="project" value="InterPro"/>
</dbReference>
<dbReference type="RefSeq" id="YP_004732890.1">
    <property type="nucleotide sequence ID" value="NC_015780.1"/>
</dbReference>
<keyword evidence="4" id="KW-1185">Reference proteome</keyword>
<protein>
    <recommendedName>
        <fullName evidence="2">Rad50/SbcC-type AAA domain-containing protein</fullName>
    </recommendedName>
</protein>
<evidence type="ECO:0000313" key="3">
    <source>
        <dbReference type="EMBL" id="ADO00451.1"/>
    </source>
</evidence>
<accession>G0T5D3</accession>
<name>G0T5D3_IRV9</name>
<sequence>MKLTLKNFRCYTSQTFEFEDDNITLISGASGRGKTSLLLAIQFVLYGSSTHKYLVSHNSTSCEVTLVYKNFKVKRTKRPNILNLEVDGKFYEDKEAQIILNKYFGVTPSSNFFMDLSHLEKMEFLEKIVNANCDVKDLKNKIKIELGDLNKQMAILDGQILNANNMLEIVQKPTKVEKPIISKFFEDGITLSKEELFLKREETISQLKLNEKLNQLHSKLIDTKHHIQNEIDEVGDIKDESKEIKKLKSEIESLTQERIHFELCKNKMIMVEESLKELKKYEKYTSNDLEELNHQLVCINILIERCLKYSKIREINKLKNEYIVTLKLEQDEHFNSQSALNLQIVDLQLEESKINDLNQFEQINQKFNDYLNFNSKHNLNKIKELIADLKLKFFKNYNCKRCNHPFAINMDTLEMSEWIENIVGDTVGPPKDVKIKLSNLENLIVTIEEGDKFIKKTDINIVQETIKKIKKYKSLIVLVKPFKPSISLVKMKEKLESEEECSNLDESDPLDLKDLDPEDLKDKKRDLTIKINKISDKLTSKNNLLKKIKIEEYSKYHEEEHFKLITLIENKNASIQSKIINQEEFKRIEKLRSKLSQINIEIEKLNFVDTSPHLQHILKCVDLGLEYHNNNYHYSIFQSQLKKYKKVKETFNELVENKKKLEQTYLKMCIFKQKVIESEHESLEGIINTINTHLSILLQDFFSESFGDPIQIYLELISEKRPQVNIVIQYKGNTTDYKSLSTGEAARVKLAFDLTFKEILGEQIIMLDECTANLDQDLSTKIFNTVKSAFPSKCVLIIAHQVVMGTFDHILNL</sequence>